<evidence type="ECO:0000256" key="4">
    <source>
        <dbReference type="PIRSR" id="PIRSR601613-1"/>
    </source>
</evidence>
<dbReference type="Pfam" id="PF01593">
    <property type="entry name" value="Amino_oxidase"/>
    <property type="match status" value="1"/>
</dbReference>
<protein>
    <submittedName>
        <fullName evidence="7">Monoamine oxidase</fullName>
    </submittedName>
</protein>
<dbReference type="SUPFAM" id="SSF51905">
    <property type="entry name" value="FAD/NAD(P)-binding domain"/>
    <property type="match status" value="1"/>
</dbReference>
<accession>A0A1I2EKH3</accession>
<evidence type="ECO:0000256" key="2">
    <source>
        <dbReference type="ARBA" id="ARBA00005995"/>
    </source>
</evidence>
<dbReference type="Gene3D" id="1.10.405.10">
    <property type="entry name" value="Guanine Nucleotide Dissociation Inhibitor, domain 1"/>
    <property type="match status" value="1"/>
</dbReference>
<evidence type="ECO:0000313" key="7">
    <source>
        <dbReference type="EMBL" id="SFE93614.1"/>
    </source>
</evidence>
<dbReference type="InterPro" id="IPR002937">
    <property type="entry name" value="Amino_oxidase"/>
</dbReference>
<sequence length="481" mass="49108">MHDHPNPAAPATSRRTLLKAAGAAFLGASATLAGAGRAGAAATRNTADVIVIGGGFAGVTAARELKKAGLSSIILEARGRLGGRTWSTTFAGEPIELGGEAIDPKQPNVWAEAQRYGIATTSGGGLDSFVMPSGSGFTILSPGAASTRLAQLFTPFFDGSAALFPNPFDPFSGTGLQAFDQLSMRDRLNQLAYAPADEAWINGTTAGLSGGTSARGAYTMLAQSWALSGGTYEGYVSINTYGVQGGTAALLNAILADSQAQVRLNSPVAAVTTAGKTVTVLTTTGAVYVAPRVVVAVPVNLWKTIKFLPGLPAEFGAVSRAGIGVPNSKKIFMHVRGGAAGAFVAHPPEGFPISTTVPHSTLADGTRIIFCFSTDPQVTGTSVAQMQGLLSQLSPGIQVLATTAQNWGADRYSLGGWSCRQPGMLTGPYRTIQQPVGRLAFAGSDIASGWSGYIDGAVESGKTAARQVLAMSSAGDPVLVG</sequence>
<comment type="cofactor">
    <cofactor evidence="1">
        <name>FAD</name>
        <dbReference type="ChEBI" id="CHEBI:57692"/>
    </cofactor>
</comment>
<dbReference type="OrthoDB" id="337830at2"/>
<name>A0A1I2EKH3_9ACTN</name>
<evidence type="ECO:0000256" key="3">
    <source>
        <dbReference type="ARBA" id="ARBA00023002"/>
    </source>
</evidence>
<evidence type="ECO:0000313" key="8">
    <source>
        <dbReference type="Proteomes" id="UP000199645"/>
    </source>
</evidence>
<dbReference type="InterPro" id="IPR006311">
    <property type="entry name" value="TAT_signal"/>
</dbReference>
<keyword evidence="5" id="KW-0732">Signal</keyword>
<dbReference type="InterPro" id="IPR001613">
    <property type="entry name" value="Flavin_amine_oxidase"/>
</dbReference>
<feature type="domain" description="Amine oxidase" evidence="6">
    <location>
        <begin position="56"/>
        <end position="469"/>
    </location>
</feature>
<feature type="binding site" evidence="4">
    <location>
        <position position="268"/>
    </location>
    <ligand>
        <name>FAD</name>
        <dbReference type="ChEBI" id="CHEBI:57692"/>
    </ligand>
</feature>
<dbReference type="PANTHER" id="PTHR43563:SF1">
    <property type="entry name" value="AMINE OXIDASE [FLAVIN-CONTAINING] B"/>
    <property type="match status" value="1"/>
</dbReference>
<dbReference type="InterPro" id="IPR050703">
    <property type="entry name" value="Flavin_MAO"/>
</dbReference>
<dbReference type="Proteomes" id="UP000199645">
    <property type="component" value="Unassembled WGS sequence"/>
</dbReference>
<dbReference type="STRING" id="35752.SAMN05421541_104557"/>
<dbReference type="InterPro" id="IPR036188">
    <property type="entry name" value="FAD/NAD-bd_sf"/>
</dbReference>
<keyword evidence="8" id="KW-1185">Reference proteome</keyword>
<dbReference type="RefSeq" id="WP_093613452.1">
    <property type="nucleotide sequence ID" value="NZ_BOMT01000096.1"/>
</dbReference>
<feature type="binding site" evidence="4">
    <location>
        <position position="372"/>
    </location>
    <ligand>
        <name>substrate</name>
    </ligand>
</feature>
<reference evidence="7 8" key="1">
    <citation type="submission" date="2016-10" db="EMBL/GenBank/DDBJ databases">
        <authorList>
            <person name="de Groot N.N."/>
        </authorList>
    </citation>
    <scope>NUCLEOTIDE SEQUENCE [LARGE SCALE GENOMIC DNA]</scope>
    <source>
        <strain evidence="7 8">DSM 43019</strain>
    </source>
</reference>
<gene>
    <name evidence="7" type="ORF">SAMN05421541_104557</name>
</gene>
<dbReference type="GO" id="GO:0016491">
    <property type="term" value="F:oxidoreductase activity"/>
    <property type="evidence" value="ECO:0007669"/>
    <property type="project" value="UniProtKB-KW"/>
</dbReference>
<feature type="binding site" evidence="4">
    <location>
        <begin position="76"/>
        <end position="77"/>
    </location>
    <ligand>
        <name>FAD</name>
        <dbReference type="ChEBI" id="CHEBI:57692"/>
    </ligand>
</feature>
<evidence type="ECO:0000256" key="5">
    <source>
        <dbReference type="SAM" id="SignalP"/>
    </source>
</evidence>
<feature type="signal peptide" evidence="5">
    <location>
        <begin position="1"/>
        <end position="35"/>
    </location>
</feature>
<dbReference type="AlphaFoldDB" id="A0A1I2EKH3"/>
<evidence type="ECO:0000259" key="6">
    <source>
        <dbReference type="Pfam" id="PF01593"/>
    </source>
</evidence>
<comment type="similarity">
    <text evidence="2">Belongs to the flavin monoamine oxidase family.</text>
</comment>
<dbReference type="PANTHER" id="PTHR43563">
    <property type="entry name" value="AMINE OXIDASE"/>
    <property type="match status" value="1"/>
</dbReference>
<dbReference type="PROSITE" id="PS51318">
    <property type="entry name" value="TAT"/>
    <property type="match status" value="1"/>
</dbReference>
<keyword evidence="3" id="KW-0560">Oxidoreductase</keyword>
<feature type="chain" id="PRO_5039515066" evidence="5">
    <location>
        <begin position="36"/>
        <end position="481"/>
    </location>
</feature>
<evidence type="ECO:0000256" key="1">
    <source>
        <dbReference type="ARBA" id="ARBA00001974"/>
    </source>
</evidence>
<proteinExistence type="inferred from homology"/>
<dbReference type="EMBL" id="FONV01000004">
    <property type="protein sequence ID" value="SFE93614.1"/>
    <property type="molecule type" value="Genomic_DNA"/>
</dbReference>
<dbReference type="PRINTS" id="PR00757">
    <property type="entry name" value="AMINEOXDASEF"/>
</dbReference>
<organism evidence="7 8">
    <name type="scientific">Actinoplanes philippinensis</name>
    <dbReference type="NCBI Taxonomy" id="35752"/>
    <lineage>
        <taxon>Bacteria</taxon>
        <taxon>Bacillati</taxon>
        <taxon>Actinomycetota</taxon>
        <taxon>Actinomycetes</taxon>
        <taxon>Micromonosporales</taxon>
        <taxon>Micromonosporaceae</taxon>
        <taxon>Actinoplanes</taxon>
    </lineage>
</organism>
<dbReference type="Gene3D" id="3.50.50.60">
    <property type="entry name" value="FAD/NAD(P)-binding domain"/>
    <property type="match status" value="1"/>
</dbReference>
<dbReference type="Gene3D" id="3.90.660.10">
    <property type="match status" value="1"/>
</dbReference>